<dbReference type="InterPro" id="IPR047347">
    <property type="entry name" value="YvaQ-like_sensor"/>
</dbReference>
<comment type="similarity">
    <text evidence="3">Belongs to the methyl-accepting chemotaxis (MCP) protein family.</text>
</comment>
<dbReference type="InterPro" id="IPR024478">
    <property type="entry name" value="HlyB_4HB_MCP"/>
</dbReference>
<dbReference type="EMBL" id="FMJC01000002">
    <property type="protein sequence ID" value="SCM73343.1"/>
    <property type="molecule type" value="Genomic_DNA"/>
</dbReference>
<accession>A0A212L700</accession>
<dbReference type="SUPFAM" id="SSF58104">
    <property type="entry name" value="Methyl-accepting chemotaxis protein (MCP) signaling domain"/>
    <property type="match status" value="1"/>
</dbReference>
<evidence type="ECO:0000256" key="7">
    <source>
        <dbReference type="SAM" id="Phobius"/>
    </source>
</evidence>
<dbReference type="GO" id="GO:0016020">
    <property type="term" value="C:membrane"/>
    <property type="evidence" value="ECO:0007669"/>
    <property type="project" value="UniProtKB-SubCell"/>
</dbReference>
<feature type="region of interest" description="Disordered" evidence="6">
    <location>
        <begin position="357"/>
        <end position="377"/>
    </location>
</feature>
<feature type="region of interest" description="Disordered" evidence="6">
    <location>
        <begin position="321"/>
        <end position="340"/>
    </location>
</feature>
<gene>
    <name evidence="9" type="ORF">KL86DES1_21241</name>
</gene>
<feature type="domain" description="Methyl-accepting transducer" evidence="8">
    <location>
        <begin position="309"/>
        <end position="545"/>
    </location>
</feature>
<evidence type="ECO:0000256" key="1">
    <source>
        <dbReference type="ARBA" id="ARBA00004370"/>
    </source>
</evidence>
<evidence type="ECO:0000256" key="3">
    <source>
        <dbReference type="ARBA" id="ARBA00029447"/>
    </source>
</evidence>
<dbReference type="AlphaFoldDB" id="A0A212L700"/>
<feature type="compositionally biased region" description="Polar residues" evidence="6">
    <location>
        <begin position="365"/>
        <end position="375"/>
    </location>
</feature>
<feature type="coiled-coil region" evidence="5">
    <location>
        <begin position="246"/>
        <end position="297"/>
    </location>
</feature>
<dbReference type="GO" id="GO:0006935">
    <property type="term" value="P:chemotaxis"/>
    <property type="evidence" value="ECO:0007669"/>
    <property type="project" value="UniProtKB-ARBA"/>
</dbReference>
<feature type="coiled-coil region" evidence="5">
    <location>
        <begin position="558"/>
        <end position="585"/>
    </location>
</feature>
<proteinExistence type="inferred from homology"/>
<evidence type="ECO:0000256" key="4">
    <source>
        <dbReference type="PROSITE-ProRule" id="PRU00284"/>
    </source>
</evidence>
<dbReference type="SMART" id="SM00283">
    <property type="entry name" value="MA"/>
    <property type="match status" value="1"/>
</dbReference>
<dbReference type="PANTHER" id="PTHR32089">
    <property type="entry name" value="METHYL-ACCEPTING CHEMOTAXIS PROTEIN MCPB"/>
    <property type="match status" value="1"/>
</dbReference>
<feature type="transmembrane region" description="Helical" evidence="7">
    <location>
        <begin position="186"/>
        <end position="205"/>
    </location>
</feature>
<dbReference type="Gene3D" id="6.10.340.10">
    <property type="match status" value="1"/>
</dbReference>
<sequence>MKLQTKLLTGFIASALITLLVGIFAASRMHDMSKADDFLFTHAVEPMGDLVNISAYFQRIRISLLDFSITSSETAKERSRTVIPQFRSIIDSSAVKVEATLISDEGRKIMAEYKIRRQDFRKMTDEVMAMTESGRKEEAYALLTGKGREIALAYQSTIDALVTSKREQGALLAKYNTELADTSSSLLYVALGFGLLLSITLGVLLTRNIMRQLGEDPGYLADVASEIATGNLDVNFRAQKRPGGVYHVMQNMVATMKEKIAEAEEKSSEAARQAEQAHEAMKEAQAAKDEALHARAEGMLQAANQLESVVNVLTSASEELSAQIEQSSRGSDEQSQRISETATAMEQMNATVREVASNAGHASEMSGNARTQAQEGENIVTKVVHGIDEVSRQSQELKEDMDKLSQQAEGIGQIMNVISDIADQTNLLALNAAIEAARAGDAGRGFAVVADEVRKLAEKTMTATHEVGAVITGIQEGTRKSVAGVNLSINTIQEATNLANQSGQTLRTIVNLVDQTNDQVRSIATASEEQSAASDEINRSVEQVAAISSQTASAMGQASQATAELARQSQVLQRLINEMKSESSQG</sequence>
<name>A0A212L700_9BACT</name>
<organism evidence="9">
    <name type="scientific">uncultured Desulfovibrio sp</name>
    <dbReference type="NCBI Taxonomy" id="167968"/>
    <lineage>
        <taxon>Bacteria</taxon>
        <taxon>Pseudomonadati</taxon>
        <taxon>Thermodesulfobacteriota</taxon>
        <taxon>Desulfovibrionia</taxon>
        <taxon>Desulfovibrionales</taxon>
        <taxon>Desulfovibrionaceae</taxon>
        <taxon>Desulfovibrio</taxon>
        <taxon>environmental samples</taxon>
    </lineage>
</organism>
<dbReference type="PROSITE" id="PS50111">
    <property type="entry name" value="CHEMOTAXIS_TRANSDUC_2"/>
    <property type="match status" value="1"/>
</dbReference>
<dbReference type="GO" id="GO:0007165">
    <property type="term" value="P:signal transduction"/>
    <property type="evidence" value="ECO:0007669"/>
    <property type="project" value="UniProtKB-KW"/>
</dbReference>
<dbReference type="FunFam" id="1.10.287.950:FF:000001">
    <property type="entry name" value="Methyl-accepting chemotaxis sensory transducer"/>
    <property type="match status" value="1"/>
</dbReference>
<keyword evidence="5" id="KW-0175">Coiled coil</keyword>
<evidence type="ECO:0000256" key="2">
    <source>
        <dbReference type="ARBA" id="ARBA00023224"/>
    </source>
</evidence>
<dbReference type="CDD" id="cd11386">
    <property type="entry name" value="MCP_signal"/>
    <property type="match status" value="1"/>
</dbReference>
<dbReference type="Pfam" id="PF00015">
    <property type="entry name" value="MCPsignal"/>
    <property type="match status" value="1"/>
</dbReference>
<evidence type="ECO:0000259" key="8">
    <source>
        <dbReference type="PROSITE" id="PS50111"/>
    </source>
</evidence>
<keyword evidence="7" id="KW-0472">Membrane</keyword>
<keyword evidence="7" id="KW-1133">Transmembrane helix</keyword>
<dbReference type="RefSeq" id="WP_179980650.1">
    <property type="nucleotide sequence ID" value="NZ_LT608333.1"/>
</dbReference>
<evidence type="ECO:0000256" key="5">
    <source>
        <dbReference type="SAM" id="Coils"/>
    </source>
</evidence>
<dbReference type="Gene3D" id="1.10.287.950">
    <property type="entry name" value="Methyl-accepting chemotaxis protein"/>
    <property type="match status" value="1"/>
</dbReference>
<dbReference type="PANTHER" id="PTHR32089:SF112">
    <property type="entry name" value="LYSOZYME-LIKE PROTEIN-RELATED"/>
    <property type="match status" value="1"/>
</dbReference>
<keyword evidence="7" id="KW-0812">Transmembrane</keyword>
<protein>
    <submittedName>
        <fullName evidence="9">Methyl-accepting chemotaxis sensory transducer</fullName>
    </submittedName>
</protein>
<comment type="subcellular location">
    <subcellularLocation>
        <location evidence="1">Membrane</location>
    </subcellularLocation>
</comment>
<evidence type="ECO:0000256" key="6">
    <source>
        <dbReference type="SAM" id="MobiDB-lite"/>
    </source>
</evidence>
<reference evidence="9" key="1">
    <citation type="submission" date="2016-08" db="EMBL/GenBank/DDBJ databases">
        <authorList>
            <person name="Seilhamer J.J."/>
        </authorList>
    </citation>
    <scope>NUCLEOTIDE SEQUENCE</scope>
    <source>
        <strain evidence="9">86-1</strain>
    </source>
</reference>
<dbReference type="InterPro" id="IPR004089">
    <property type="entry name" value="MCPsignal_dom"/>
</dbReference>
<dbReference type="CDD" id="cd19411">
    <property type="entry name" value="MCP2201-like_sensor"/>
    <property type="match status" value="1"/>
</dbReference>
<evidence type="ECO:0000313" key="9">
    <source>
        <dbReference type="EMBL" id="SCM73343.1"/>
    </source>
</evidence>
<keyword evidence="2 4" id="KW-0807">Transducer</keyword>
<dbReference type="Pfam" id="PF12729">
    <property type="entry name" value="4HB_MCP_1"/>
    <property type="match status" value="1"/>
</dbReference>